<dbReference type="AlphaFoldDB" id="A0A9X2CUV1"/>
<protein>
    <submittedName>
        <fullName evidence="2">Uncharacterized protein</fullName>
    </submittedName>
</protein>
<dbReference type="EMBL" id="JAKRYL010000014">
    <property type="protein sequence ID" value="MCL7748319.1"/>
    <property type="molecule type" value="Genomic_DNA"/>
</dbReference>
<feature type="transmembrane region" description="Helical" evidence="1">
    <location>
        <begin position="6"/>
        <end position="24"/>
    </location>
</feature>
<keyword evidence="1" id="KW-1133">Transmembrane helix</keyword>
<sequence>MLEKIILLVILYMSVLFYDGAELIRNKQIRNVYGIAMVPVLYHSVIYVFDLPWPTLYTFVDFIFHEPGQQIVKSLEVDFIMFLVTIRGMG</sequence>
<dbReference type="RefSeq" id="WP_250097205.1">
    <property type="nucleotide sequence ID" value="NZ_JAKRYL010000014.1"/>
</dbReference>
<dbReference type="Proteomes" id="UP001139150">
    <property type="component" value="Unassembled WGS sequence"/>
</dbReference>
<keyword evidence="3" id="KW-1185">Reference proteome</keyword>
<feature type="transmembrane region" description="Helical" evidence="1">
    <location>
        <begin position="31"/>
        <end position="49"/>
    </location>
</feature>
<organism evidence="2 3">
    <name type="scientific">Halalkalibacter alkaliphilus</name>
    <dbReference type="NCBI Taxonomy" id="2917993"/>
    <lineage>
        <taxon>Bacteria</taxon>
        <taxon>Bacillati</taxon>
        <taxon>Bacillota</taxon>
        <taxon>Bacilli</taxon>
        <taxon>Bacillales</taxon>
        <taxon>Bacillaceae</taxon>
        <taxon>Halalkalibacter</taxon>
    </lineage>
</organism>
<reference evidence="2" key="1">
    <citation type="submission" date="2022-02" db="EMBL/GenBank/DDBJ databases">
        <title>Halalkalibacter sp. nov. isolated from Lonar Lake, India.</title>
        <authorList>
            <person name="Joshi A."/>
            <person name="Thite S."/>
            <person name="Lodha T."/>
        </authorList>
    </citation>
    <scope>NUCLEOTIDE SEQUENCE</scope>
    <source>
        <strain evidence="2">MEB205</strain>
    </source>
</reference>
<keyword evidence="1" id="KW-0812">Transmembrane</keyword>
<evidence type="ECO:0000256" key="1">
    <source>
        <dbReference type="SAM" id="Phobius"/>
    </source>
</evidence>
<proteinExistence type="predicted"/>
<keyword evidence="1" id="KW-0472">Membrane</keyword>
<name>A0A9X2CUV1_9BACI</name>
<gene>
    <name evidence="2" type="ORF">MF646_14410</name>
</gene>
<comment type="caution">
    <text evidence="2">The sequence shown here is derived from an EMBL/GenBank/DDBJ whole genome shotgun (WGS) entry which is preliminary data.</text>
</comment>
<evidence type="ECO:0000313" key="2">
    <source>
        <dbReference type="EMBL" id="MCL7748319.1"/>
    </source>
</evidence>
<accession>A0A9X2CUV1</accession>
<evidence type="ECO:0000313" key="3">
    <source>
        <dbReference type="Proteomes" id="UP001139150"/>
    </source>
</evidence>